<comment type="caution">
    <text evidence="2">The sequence shown here is derived from an EMBL/GenBank/DDBJ whole genome shotgun (WGS) entry which is preliminary data.</text>
</comment>
<dbReference type="AlphaFoldDB" id="A0A7J7CPV9"/>
<dbReference type="InterPro" id="IPR050796">
    <property type="entry name" value="SCF_F-box_component"/>
</dbReference>
<dbReference type="EMBL" id="JAAARO010000014">
    <property type="protein sequence ID" value="KAF5736117.1"/>
    <property type="molecule type" value="Genomic_DNA"/>
</dbReference>
<dbReference type="Pfam" id="PF07734">
    <property type="entry name" value="FBA_1"/>
    <property type="match status" value="1"/>
</dbReference>
<evidence type="ECO:0000313" key="2">
    <source>
        <dbReference type="EMBL" id="KAF5736117.1"/>
    </source>
</evidence>
<dbReference type="PROSITE" id="PS50181">
    <property type="entry name" value="FBOX"/>
    <property type="match status" value="1"/>
</dbReference>
<organism evidence="2 3">
    <name type="scientific">Tripterygium wilfordii</name>
    <name type="common">Thunder God vine</name>
    <dbReference type="NCBI Taxonomy" id="458696"/>
    <lineage>
        <taxon>Eukaryota</taxon>
        <taxon>Viridiplantae</taxon>
        <taxon>Streptophyta</taxon>
        <taxon>Embryophyta</taxon>
        <taxon>Tracheophyta</taxon>
        <taxon>Spermatophyta</taxon>
        <taxon>Magnoliopsida</taxon>
        <taxon>eudicotyledons</taxon>
        <taxon>Gunneridae</taxon>
        <taxon>Pentapetalae</taxon>
        <taxon>rosids</taxon>
        <taxon>fabids</taxon>
        <taxon>Celastrales</taxon>
        <taxon>Celastraceae</taxon>
        <taxon>Tripterygium</taxon>
    </lineage>
</organism>
<gene>
    <name evidence="2" type="ORF">HS088_TW14G00252</name>
</gene>
<dbReference type="InterPro" id="IPR017451">
    <property type="entry name" value="F-box-assoc_interact_dom"/>
</dbReference>
<dbReference type="Gene3D" id="1.20.1280.50">
    <property type="match status" value="1"/>
</dbReference>
<dbReference type="InterPro" id="IPR006527">
    <property type="entry name" value="F-box-assoc_dom_typ1"/>
</dbReference>
<name>A0A7J7CPV9_TRIWF</name>
<dbReference type="FunCoup" id="A0A7J7CPV9">
    <property type="interactions" value="63"/>
</dbReference>
<keyword evidence="3" id="KW-1185">Reference proteome</keyword>
<proteinExistence type="predicted"/>
<dbReference type="PANTHER" id="PTHR31672:SF13">
    <property type="entry name" value="F-BOX PROTEIN CPR30-LIKE"/>
    <property type="match status" value="1"/>
</dbReference>
<dbReference type="Proteomes" id="UP000593562">
    <property type="component" value="Unassembled WGS sequence"/>
</dbReference>
<evidence type="ECO:0000313" key="3">
    <source>
        <dbReference type="Proteomes" id="UP000593562"/>
    </source>
</evidence>
<dbReference type="SMART" id="SM00256">
    <property type="entry name" value="FBOX"/>
    <property type="match status" value="1"/>
</dbReference>
<accession>A0A7J7CPV9</accession>
<feature type="domain" description="F-box" evidence="1">
    <location>
        <begin position="1"/>
        <end position="46"/>
    </location>
</feature>
<dbReference type="InParanoid" id="A0A7J7CPV9"/>
<dbReference type="InterPro" id="IPR036047">
    <property type="entry name" value="F-box-like_dom_sf"/>
</dbReference>
<evidence type="ECO:0000259" key="1">
    <source>
        <dbReference type="PROSITE" id="PS50181"/>
    </source>
</evidence>
<dbReference type="NCBIfam" id="TIGR01640">
    <property type="entry name" value="F_box_assoc_1"/>
    <property type="match status" value="1"/>
</dbReference>
<dbReference type="CDD" id="cd22157">
    <property type="entry name" value="F-box_AtFBW1-like"/>
    <property type="match status" value="1"/>
</dbReference>
<dbReference type="SUPFAM" id="SSF81383">
    <property type="entry name" value="F-box domain"/>
    <property type="match status" value="1"/>
</dbReference>
<reference evidence="2 3" key="1">
    <citation type="journal article" date="2020" name="Nat. Commun.">
        <title>Genome of Tripterygium wilfordii and identification of cytochrome P450 involved in triptolide biosynthesis.</title>
        <authorList>
            <person name="Tu L."/>
            <person name="Su P."/>
            <person name="Zhang Z."/>
            <person name="Gao L."/>
            <person name="Wang J."/>
            <person name="Hu T."/>
            <person name="Zhou J."/>
            <person name="Zhang Y."/>
            <person name="Zhao Y."/>
            <person name="Liu Y."/>
            <person name="Song Y."/>
            <person name="Tong Y."/>
            <person name="Lu Y."/>
            <person name="Yang J."/>
            <person name="Xu C."/>
            <person name="Jia M."/>
            <person name="Peters R.J."/>
            <person name="Huang L."/>
            <person name="Gao W."/>
        </authorList>
    </citation>
    <scope>NUCLEOTIDE SEQUENCE [LARGE SCALE GENOMIC DNA]</scope>
    <source>
        <strain evidence="3">cv. XIE 37</strain>
        <tissue evidence="2">Leaf</tissue>
    </source>
</reference>
<dbReference type="Pfam" id="PF00646">
    <property type="entry name" value="F-box"/>
    <property type="match status" value="1"/>
</dbReference>
<sequence length="195" mass="22683">MKMNNIPEDLVTDILTRLPIKSLIRFAGVCSSWLDLIRNPDFIKSHHLKQTSLNDNNFRVFVMHDYNCLSLLTEVADDQEGAFDFLESVGIPLRLVVMGHCNGLLCLHDQWEKIFIWNPVTREVKALPFLSHIMRPICTESTSFRNFGFGFDHKTGDYKVIRFADNYYDDSLDSVVQVELYSLNNNSWREYHPCC</sequence>
<dbReference type="InterPro" id="IPR001810">
    <property type="entry name" value="F-box_dom"/>
</dbReference>
<dbReference type="PANTHER" id="PTHR31672">
    <property type="entry name" value="BNACNNG10540D PROTEIN"/>
    <property type="match status" value="1"/>
</dbReference>
<protein>
    <submittedName>
        <fullName evidence="2">F-box and associated interaction domains-containing protein putative isoform 1</fullName>
    </submittedName>
</protein>